<reference evidence="13" key="1">
    <citation type="submission" date="2014-09" db="EMBL/GenBank/DDBJ databases">
        <title>Genome sequence of the luminous mushroom Mycena chlorophos for searching fungal bioluminescence genes.</title>
        <authorList>
            <person name="Tanaka Y."/>
            <person name="Kasuga D."/>
            <person name="Oba Y."/>
            <person name="Hase S."/>
            <person name="Sato K."/>
            <person name="Oba Y."/>
            <person name="Sakakibara Y."/>
        </authorList>
    </citation>
    <scope>NUCLEOTIDE SEQUENCE</scope>
</reference>
<dbReference type="InterPro" id="IPR036322">
    <property type="entry name" value="WD40_repeat_dom_sf"/>
</dbReference>
<dbReference type="PROSITE" id="PS50011">
    <property type="entry name" value="PROTEIN_KINASE_DOM"/>
    <property type="match status" value="1"/>
</dbReference>
<feature type="compositionally biased region" description="Low complexity" evidence="11">
    <location>
        <begin position="1052"/>
        <end position="1070"/>
    </location>
</feature>
<evidence type="ECO:0000256" key="5">
    <source>
        <dbReference type="ARBA" id="ARBA00022737"/>
    </source>
</evidence>
<feature type="compositionally biased region" description="Polar residues" evidence="11">
    <location>
        <begin position="1120"/>
        <end position="1130"/>
    </location>
</feature>
<dbReference type="Gene3D" id="1.25.10.10">
    <property type="entry name" value="Leucine-rich Repeat Variant"/>
    <property type="match status" value="2"/>
</dbReference>
<keyword evidence="2" id="KW-0723">Serine/threonine-protein kinase</keyword>
<dbReference type="InterPro" id="IPR001680">
    <property type="entry name" value="WD40_rpt"/>
</dbReference>
<feature type="domain" description="Protein kinase" evidence="12">
    <location>
        <begin position="53"/>
        <end position="343"/>
    </location>
</feature>
<evidence type="ECO:0000256" key="10">
    <source>
        <dbReference type="PROSITE-ProRule" id="PRU00221"/>
    </source>
</evidence>
<feature type="repeat" description="WD" evidence="10">
    <location>
        <begin position="1210"/>
        <end position="1251"/>
    </location>
</feature>
<dbReference type="InterPro" id="IPR045162">
    <property type="entry name" value="Vps15-like"/>
</dbReference>
<evidence type="ECO:0000259" key="12">
    <source>
        <dbReference type="PROSITE" id="PS50011"/>
    </source>
</evidence>
<dbReference type="PROSITE" id="PS50082">
    <property type="entry name" value="WD_REPEATS_2"/>
    <property type="match status" value="2"/>
</dbReference>
<dbReference type="InterPro" id="IPR021133">
    <property type="entry name" value="HEAT_type_2"/>
</dbReference>
<dbReference type="SUPFAM" id="SSF50978">
    <property type="entry name" value="WD40 repeat-like"/>
    <property type="match status" value="1"/>
</dbReference>
<dbReference type="InterPro" id="IPR055231">
    <property type="entry name" value="2AA_helical"/>
</dbReference>
<gene>
    <name evidence="13" type="ORF">MCHLO_01125</name>
</gene>
<dbReference type="Gene3D" id="1.10.510.10">
    <property type="entry name" value="Transferase(Phosphotransferase) domain 1"/>
    <property type="match status" value="1"/>
</dbReference>
<dbReference type="SMART" id="SM00220">
    <property type="entry name" value="S_TKc"/>
    <property type="match status" value="1"/>
</dbReference>
<dbReference type="Pfam" id="PF00069">
    <property type="entry name" value="Pkinase"/>
    <property type="match status" value="1"/>
</dbReference>
<dbReference type="PANTHER" id="PTHR17583:SF0">
    <property type="entry name" value="PHOSPHOINOSITIDE 3-KINASE REGULATORY SUBUNIT 4"/>
    <property type="match status" value="1"/>
</dbReference>
<keyword evidence="14" id="KW-1185">Reference proteome</keyword>
<dbReference type="InterPro" id="IPR016024">
    <property type="entry name" value="ARM-type_fold"/>
</dbReference>
<evidence type="ECO:0000256" key="6">
    <source>
        <dbReference type="ARBA" id="ARBA00022741"/>
    </source>
</evidence>
<dbReference type="InterPro" id="IPR008271">
    <property type="entry name" value="Ser/Thr_kinase_AS"/>
</dbReference>
<dbReference type="InterPro" id="IPR000719">
    <property type="entry name" value="Prot_kinase_dom"/>
</dbReference>
<keyword evidence="7" id="KW-0418">Kinase</keyword>
<dbReference type="EMBL" id="DF839013">
    <property type="protein sequence ID" value="GAT43446.1"/>
    <property type="molecule type" value="Genomic_DNA"/>
</dbReference>
<evidence type="ECO:0000256" key="11">
    <source>
        <dbReference type="SAM" id="MobiDB-lite"/>
    </source>
</evidence>
<name>A0ABQ0KWW7_MYCCL</name>
<evidence type="ECO:0000256" key="9">
    <source>
        <dbReference type="PROSITE-ProRule" id="PRU00103"/>
    </source>
</evidence>
<evidence type="ECO:0000313" key="14">
    <source>
        <dbReference type="Proteomes" id="UP000815677"/>
    </source>
</evidence>
<organism evidence="13 14">
    <name type="scientific">Mycena chlorophos</name>
    <name type="common">Agaric fungus</name>
    <name type="synonym">Agaricus chlorophos</name>
    <dbReference type="NCBI Taxonomy" id="658473"/>
    <lineage>
        <taxon>Eukaryota</taxon>
        <taxon>Fungi</taxon>
        <taxon>Dikarya</taxon>
        <taxon>Basidiomycota</taxon>
        <taxon>Agaricomycotina</taxon>
        <taxon>Agaricomycetes</taxon>
        <taxon>Agaricomycetidae</taxon>
        <taxon>Agaricales</taxon>
        <taxon>Marasmiineae</taxon>
        <taxon>Mycenaceae</taxon>
        <taxon>Mycena</taxon>
    </lineage>
</organism>
<dbReference type="Pfam" id="PF22956">
    <property type="entry name" value="VPS15-like_hel"/>
    <property type="match status" value="1"/>
</dbReference>
<dbReference type="PROSITE" id="PS50077">
    <property type="entry name" value="HEAT_REPEAT"/>
    <property type="match status" value="1"/>
</dbReference>
<protein>
    <recommendedName>
        <fullName evidence="1">non-specific serine/threonine protein kinase</fullName>
        <ecNumber evidence="1">2.7.11.1</ecNumber>
    </recommendedName>
</protein>
<evidence type="ECO:0000256" key="1">
    <source>
        <dbReference type="ARBA" id="ARBA00012513"/>
    </source>
</evidence>
<evidence type="ECO:0000256" key="7">
    <source>
        <dbReference type="ARBA" id="ARBA00022777"/>
    </source>
</evidence>
<keyword evidence="3 10" id="KW-0853">WD repeat</keyword>
<keyword evidence="5" id="KW-0677">Repeat</keyword>
<evidence type="ECO:0000256" key="8">
    <source>
        <dbReference type="ARBA" id="ARBA00022840"/>
    </source>
</evidence>
<feature type="region of interest" description="Disordered" evidence="11">
    <location>
        <begin position="1508"/>
        <end position="1528"/>
    </location>
</feature>
<dbReference type="CDD" id="cd13980">
    <property type="entry name" value="STKc_Vps15"/>
    <property type="match status" value="1"/>
</dbReference>
<dbReference type="PANTHER" id="PTHR17583">
    <property type="entry name" value="PHOSPHOINOSITIDE 3-KINASE REGULATORY SUBUNIT 4"/>
    <property type="match status" value="1"/>
</dbReference>
<dbReference type="Gene3D" id="2.130.10.10">
    <property type="entry name" value="YVTN repeat-like/Quinoprotein amine dehydrogenase"/>
    <property type="match status" value="2"/>
</dbReference>
<proteinExistence type="predicted"/>
<dbReference type="SMART" id="SM00320">
    <property type="entry name" value="WD40"/>
    <property type="match status" value="6"/>
</dbReference>
<dbReference type="PROSITE" id="PS50294">
    <property type="entry name" value="WD_REPEATS_REGION"/>
    <property type="match status" value="1"/>
</dbReference>
<feature type="region of interest" description="Disordered" evidence="11">
    <location>
        <begin position="359"/>
        <end position="382"/>
    </location>
</feature>
<dbReference type="SUPFAM" id="SSF48371">
    <property type="entry name" value="ARM repeat"/>
    <property type="match status" value="1"/>
</dbReference>
<dbReference type="InterPro" id="IPR011989">
    <property type="entry name" value="ARM-like"/>
</dbReference>
<evidence type="ECO:0000256" key="3">
    <source>
        <dbReference type="ARBA" id="ARBA00022574"/>
    </source>
</evidence>
<feature type="compositionally biased region" description="Basic and acidic residues" evidence="11">
    <location>
        <begin position="1105"/>
        <end position="1119"/>
    </location>
</feature>
<evidence type="ECO:0000256" key="4">
    <source>
        <dbReference type="ARBA" id="ARBA00022679"/>
    </source>
</evidence>
<feature type="repeat" description="HEAT" evidence="9">
    <location>
        <begin position="523"/>
        <end position="554"/>
    </location>
</feature>
<feature type="repeat" description="WD" evidence="10">
    <location>
        <begin position="1568"/>
        <end position="1591"/>
    </location>
</feature>
<dbReference type="SUPFAM" id="SSF56112">
    <property type="entry name" value="Protein kinase-like (PK-like)"/>
    <property type="match status" value="1"/>
</dbReference>
<keyword evidence="6" id="KW-0547">Nucleotide-binding</keyword>
<dbReference type="InterPro" id="IPR011009">
    <property type="entry name" value="Kinase-like_dom_sf"/>
</dbReference>
<feature type="region of interest" description="Disordered" evidence="11">
    <location>
        <begin position="1052"/>
        <end position="1131"/>
    </location>
</feature>
<accession>A0ABQ0KWW7</accession>
<evidence type="ECO:0000313" key="13">
    <source>
        <dbReference type="EMBL" id="GAT43446.1"/>
    </source>
</evidence>
<evidence type="ECO:0000256" key="2">
    <source>
        <dbReference type="ARBA" id="ARBA00022527"/>
    </source>
</evidence>
<sequence>MEEERSQPGRGCVIQPALDQNVHAAMGNAHSGSTLTRTTAALDSFVAELGSDIIYDKSLGSARFLKTVKCRHRNSYLIVKVFIKPDPGVSLRNYHRRLKADREALADIANVYNYQSFVETEKAGYIVRQWIASSLYDRISTRPFLSIIEKKWIAFQLLNALRDARNRKVSHGDIKSENILVTSWNWVYLSDFASYKPTFLPLDDPSDFSFYFDTSGRRICYIAPERFYTAANNPDISAKKSKIDETEGKRDGKVTETMDCFSAGCVIAELFLEGAPLFTLSQLFKFREGEYNVDTPLATIEDEGIRNVIKQMINLEPAERPTFDTLLHTSRGTVFPESFYSFLHNYVSSVNDLPSSPPFSNTANASGPLSPTVSGTNLRPSTSLNANSAAVAEPLATDVLPSDSDHRMERIWSDYESVEPYLVPDTAEETVMDVKIEYNSMVNVSRPFQDILPVELNIPNRESKLRTSHSGTRATEDGPALIILALITANIRNCALPSSKVRALDVFLALASHLTDEAKLDRMLPYIVELLHDDSAAVRSAAMRTMIQVLMMVTVITPSNALIFPEYILPNIKYVVQDPEVSVRCTYAQCIVQLAETAVQYLEMGQALKAHGTFKLAPEAAAAAAAQQEYDNARFEISYDASMLDLQNNIQEHLSALLMDSSSVVKRAVLHDISSMCVFLGRQKTNDVLLSHMITYLNDRDWLLRYAFFESIVDVAACAGGRSLDDYILPLMIQALSDVEETVVAKVLSALTSLCELGLFQKMRIWELMTNTLGFLYHPNMWIRQGAAAFIVSAAAHLPTSDVWCIIYPSLRHFLKSDIVELDEQSLLAAMKPPLSRQVFDAAVQWAMKSDKSSFWRGQRRIPSRNESPRESVMALRKTGTISRNPKSEEDDAQLAKLQQLGMTSTEETKLIALRDYIVKLANATSSFASRVSFEPEADKNLKSIGDIELPKLGVVPQTVFLKTRTIEFGNRRLSHTRRTSALGTPVSSPGHGAAPFEDLRRRLATINGSSSSLVLTPPREPRSTTVLSPIVTPTVSTPSLVAAAAGISSPVERPVSPTESVVSTTNSTSFRPLSRMQFGGTVDSQKAAPAVGSSKTNAVGLLDSRVKLRSDGSPERSGRSSPMSMSTTVRAPFRQRIPSLQPISTYDGQEAGISNLLENLYLDNNRELQNDFGPKVHEGPVRRRNAVRHTFQAREGGAKHTEASLVAHLTSHSDAITGLAVSPDHMFFVSASDDKTVKVWDTARLERNVTTKPRHTYGQHHAKVKCVCMLEGVHCFASAADDGSLHVVRVHVTQTGSLPKYNKLQVIRGHQVEHVAEGEYITCMTHYNTDSGSHLVYATTHSNIVILDLRTMNIVQTMENPRHHGPITCLCIDRKRSWIVVGTSTGVLTLWDRRFGLLLKSWHVGIASTGRFVRIHQCVVHPSKGRGKWVMVTVEGSGSKPADRTITHLVEVWDIEKAVLVETFVARQTGETETEPLPEPGELMGVDADMSPAAAIAALVHSRQSAAPVEAGKRTSQSTFQDELLPPPSPDIRALVVGVDFGGHVGVHRSDLAESGDGVHGHGRRGFMVSGSEDRRLRLWDLSKPERTSVLSGLDSEAERPTYSLLSASTGAAATYVETWPDATTAASQSNRPAQRMSLITHTQQNLLKAHQDVITALACIDSPFRGGIVSGDRAGVIKVWRVEL</sequence>
<dbReference type="InterPro" id="IPR015943">
    <property type="entry name" value="WD40/YVTN_repeat-like_dom_sf"/>
</dbReference>
<dbReference type="EC" id="2.7.11.1" evidence="1"/>
<keyword evidence="8" id="KW-0067">ATP-binding</keyword>
<dbReference type="Pfam" id="PF00400">
    <property type="entry name" value="WD40"/>
    <property type="match status" value="2"/>
</dbReference>
<keyword evidence="4" id="KW-0808">Transferase</keyword>
<dbReference type="PROSITE" id="PS00108">
    <property type="entry name" value="PROTEIN_KINASE_ST"/>
    <property type="match status" value="1"/>
</dbReference>
<dbReference type="Proteomes" id="UP000815677">
    <property type="component" value="Unassembled WGS sequence"/>
</dbReference>